<gene>
    <name evidence="1" type="ORF">QWJ08_04925</name>
</gene>
<dbReference type="Proteomes" id="UP001169719">
    <property type="component" value="Unassembled WGS sequence"/>
</dbReference>
<dbReference type="InterPro" id="IPR038338">
    <property type="entry name" value="PriC_sf"/>
</dbReference>
<dbReference type="Gene3D" id="1.20.1270.340">
    <property type="match status" value="1"/>
</dbReference>
<dbReference type="InterPro" id="IPR010890">
    <property type="entry name" value="PriC"/>
</dbReference>
<dbReference type="Pfam" id="PF07445">
    <property type="entry name" value="PriC"/>
    <property type="match status" value="1"/>
</dbReference>
<protein>
    <submittedName>
        <fullName evidence="1">Primosomal replication protein</fullName>
    </submittedName>
</protein>
<name>A0ABT7XY72_9VIBR</name>
<proteinExistence type="predicted"/>
<keyword evidence="2" id="KW-1185">Reference proteome</keyword>
<evidence type="ECO:0000313" key="2">
    <source>
        <dbReference type="Proteomes" id="UP001169719"/>
    </source>
</evidence>
<dbReference type="EMBL" id="JAUEOZ010000001">
    <property type="protein sequence ID" value="MDN2480727.1"/>
    <property type="molecule type" value="Genomic_DNA"/>
</dbReference>
<accession>A0ABT7XY72</accession>
<sequence length="176" mass="20580">MVELSKIDKVLTALSVQASELDKQRGEHHLALFDEQLFQTRSRLLHPCVVESQHIVDSIKREQEQGTLTHERAEYLSEKLISQISAIQRELSTSMIRSQEPKHSSHFRKPIHVLHQDLIQHQEWEARLQQMLQTATLQGQSQQVIEATQQRLNRCRAARIKIENQITDRESHKNEQ</sequence>
<dbReference type="RefSeq" id="WP_289960908.1">
    <property type="nucleotide sequence ID" value="NZ_JAUEOZ010000001.1"/>
</dbReference>
<reference evidence="1" key="1">
    <citation type="submission" date="2024-05" db="EMBL/GenBank/DDBJ databases">
        <title>Genome Sequences of Four Agar- Degrading Marine Bacteria.</title>
        <authorList>
            <person name="Phillips E.K."/>
            <person name="Shaffer J.C."/>
            <person name="Henson M.W."/>
            <person name="Temperton B."/>
            <person name="Thrash C.J."/>
            <person name="Martin M.O."/>
        </authorList>
    </citation>
    <scope>NUCLEOTIDE SEQUENCE</scope>
    <source>
        <strain evidence="1">EKP203</strain>
    </source>
</reference>
<evidence type="ECO:0000313" key="1">
    <source>
        <dbReference type="EMBL" id="MDN2480727.1"/>
    </source>
</evidence>
<organism evidence="1 2">
    <name type="scientific">Vibrio agarivorans</name>
    <dbReference type="NCBI Taxonomy" id="153622"/>
    <lineage>
        <taxon>Bacteria</taxon>
        <taxon>Pseudomonadati</taxon>
        <taxon>Pseudomonadota</taxon>
        <taxon>Gammaproteobacteria</taxon>
        <taxon>Vibrionales</taxon>
        <taxon>Vibrionaceae</taxon>
        <taxon>Vibrio</taxon>
    </lineage>
</organism>
<comment type="caution">
    <text evidence="1">The sequence shown here is derived from an EMBL/GenBank/DDBJ whole genome shotgun (WGS) entry which is preliminary data.</text>
</comment>